<evidence type="ECO:0000313" key="8">
    <source>
        <dbReference type="Proteomes" id="UP000326979"/>
    </source>
</evidence>
<feature type="transmembrane region" description="Helical" evidence="6">
    <location>
        <begin position="148"/>
        <end position="169"/>
    </location>
</feature>
<dbReference type="OrthoDB" id="4350122at2"/>
<accession>A0A5N8W278</accession>
<protein>
    <recommendedName>
        <fullName evidence="9">FUSC family protein</fullName>
    </recommendedName>
</protein>
<gene>
    <name evidence="7" type="ORF">FNH04_16110</name>
</gene>
<dbReference type="EMBL" id="VJZE01000093">
    <property type="protein sequence ID" value="MPY41379.1"/>
    <property type="molecule type" value="Genomic_DNA"/>
</dbReference>
<proteinExistence type="predicted"/>
<evidence type="ECO:0008006" key="9">
    <source>
        <dbReference type="Google" id="ProtNLM"/>
    </source>
</evidence>
<dbReference type="RefSeq" id="WP_152784750.1">
    <property type="nucleotide sequence ID" value="NZ_BAABEQ010000117.1"/>
</dbReference>
<dbReference type="GO" id="GO:0005886">
    <property type="term" value="C:plasma membrane"/>
    <property type="evidence" value="ECO:0007669"/>
    <property type="project" value="UniProtKB-SubCell"/>
</dbReference>
<evidence type="ECO:0000256" key="2">
    <source>
        <dbReference type="ARBA" id="ARBA00022475"/>
    </source>
</evidence>
<evidence type="ECO:0000256" key="3">
    <source>
        <dbReference type="ARBA" id="ARBA00022692"/>
    </source>
</evidence>
<dbReference type="AlphaFoldDB" id="A0A5N8W278"/>
<evidence type="ECO:0000256" key="6">
    <source>
        <dbReference type="SAM" id="Phobius"/>
    </source>
</evidence>
<name>A0A5N8W278_9ACTN</name>
<feature type="transmembrane region" description="Helical" evidence="6">
    <location>
        <begin position="119"/>
        <end position="136"/>
    </location>
</feature>
<keyword evidence="4 6" id="KW-1133">Transmembrane helix</keyword>
<keyword evidence="8" id="KW-1185">Reference proteome</keyword>
<sequence length="418" mass="46213">MRDVRGAWAVVGTQVTKWRQEPVVVQSVRSAAAATLAYVVALRFSPEAAPLTAPLTALLVVQVTLYATLTTGIRRVNSVVTGVVIAILFSSLVGLTWWSLGLIILASLAVGHFVRVSEFVPEVAISAMLVLGVTRVGDTAWARVLETLIGAAVGLAFNFLLAPPVWVGAAGESIEDMARRMRQLMLRVGEEAAGRTPVEEAAAQLHEARRLDHDIVEVDAALKQAEDSLKLNPRVREGLLNRVVLRTGLDTLEICMVVLRVIARTLTDLAKRREPEPLFEPQTGAALEQLLGEIADALVSFAVLVTTDVSRNAESAEARLAAELTTACATRDKLAQLLLDDVQRDVRDWQLRGAILTEVNRILDELDTEHRSSRLLEELDRCTREQRERRPRLTRLRDRVVLARRSLRNRRPPVRRTK</sequence>
<dbReference type="Proteomes" id="UP000326979">
    <property type="component" value="Unassembled WGS sequence"/>
</dbReference>
<keyword evidence="2" id="KW-1003">Cell membrane</keyword>
<feature type="transmembrane region" description="Helical" evidence="6">
    <location>
        <begin position="79"/>
        <end position="107"/>
    </location>
</feature>
<evidence type="ECO:0000256" key="1">
    <source>
        <dbReference type="ARBA" id="ARBA00004651"/>
    </source>
</evidence>
<keyword evidence="5 6" id="KW-0472">Membrane</keyword>
<evidence type="ECO:0000256" key="5">
    <source>
        <dbReference type="ARBA" id="ARBA00023136"/>
    </source>
</evidence>
<dbReference type="Pfam" id="PF06081">
    <property type="entry name" value="ArAE_1"/>
    <property type="match status" value="1"/>
</dbReference>
<evidence type="ECO:0000256" key="4">
    <source>
        <dbReference type="ARBA" id="ARBA00022989"/>
    </source>
</evidence>
<evidence type="ECO:0000313" key="7">
    <source>
        <dbReference type="EMBL" id="MPY41379.1"/>
    </source>
</evidence>
<reference evidence="7 8" key="1">
    <citation type="submission" date="2019-07" db="EMBL/GenBank/DDBJ databases">
        <title>New species of Amycolatopsis and Streptomyces.</title>
        <authorList>
            <person name="Duangmal K."/>
            <person name="Teo W.F.A."/>
            <person name="Lipun K."/>
        </authorList>
    </citation>
    <scope>NUCLEOTIDE SEQUENCE [LARGE SCALE GENOMIC DNA]</scope>
    <source>
        <strain evidence="7 8">TISTR 2346</strain>
    </source>
</reference>
<comment type="caution">
    <text evidence="7">The sequence shown here is derived from an EMBL/GenBank/DDBJ whole genome shotgun (WGS) entry which is preliminary data.</text>
</comment>
<organism evidence="7 8">
    <name type="scientific">Streptomyces phyllanthi</name>
    <dbReference type="NCBI Taxonomy" id="1803180"/>
    <lineage>
        <taxon>Bacteria</taxon>
        <taxon>Bacillati</taxon>
        <taxon>Actinomycetota</taxon>
        <taxon>Actinomycetes</taxon>
        <taxon>Kitasatosporales</taxon>
        <taxon>Streptomycetaceae</taxon>
        <taxon>Streptomyces</taxon>
    </lineage>
</organism>
<dbReference type="InterPro" id="IPR010343">
    <property type="entry name" value="ArAE_1"/>
</dbReference>
<keyword evidence="3 6" id="KW-0812">Transmembrane</keyword>
<comment type="subcellular location">
    <subcellularLocation>
        <location evidence="1">Cell membrane</location>
        <topology evidence="1">Multi-pass membrane protein</topology>
    </subcellularLocation>
</comment>